<dbReference type="InterPro" id="IPR051013">
    <property type="entry name" value="MBL_superfamily_lactonases"/>
</dbReference>
<dbReference type="InterPro" id="IPR001279">
    <property type="entry name" value="Metallo-B-lactamas"/>
</dbReference>
<keyword evidence="7" id="KW-1185">Reference proteome</keyword>
<keyword evidence="2" id="KW-0479">Metal-binding</keyword>
<dbReference type="GO" id="GO:0046872">
    <property type="term" value="F:metal ion binding"/>
    <property type="evidence" value="ECO:0007669"/>
    <property type="project" value="UniProtKB-KW"/>
</dbReference>
<dbReference type="SUPFAM" id="SSF56281">
    <property type="entry name" value="Metallo-hydrolase/oxidoreductase"/>
    <property type="match status" value="1"/>
</dbReference>
<dbReference type="CDD" id="cd07730">
    <property type="entry name" value="metallo-hydrolase-like_MBL-fold"/>
    <property type="match status" value="1"/>
</dbReference>
<comment type="similarity">
    <text evidence="1">Belongs to the metallo-beta-lactamase superfamily.</text>
</comment>
<gene>
    <name evidence="6" type="ORF">HMN09_00948000</name>
</gene>
<dbReference type="InterPro" id="IPR036866">
    <property type="entry name" value="RibonucZ/Hydroxyglut_hydro"/>
</dbReference>
<dbReference type="PANTHER" id="PTHR42978:SF5">
    <property type="entry name" value="METALLO-BETA-LACTAMASE DOMAIN-CONTAINING PROTEIN"/>
    <property type="match status" value="1"/>
</dbReference>
<evidence type="ECO:0000256" key="3">
    <source>
        <dbReference type="ARBA" id="ARBA00022801"/>
    </source>
</evidence>
<reference evidence="6" key="1">
    <citation type="submission" date="2020-05" db="EMBL/GenBank/DDBJ databases">
        <title>Mycena genomes resolve the evolution of fungal bioluminescence.</title>
        <authorList>
            <person name="Tsai I.J."/>
        </authorList>
    </citation>
    <scope>NUCLEOTIDE SEQUENCE</scope>
    <source>
        <strain evidence="6">110903Hualien_Pintung</strain>
    </source>
</reference>
<protein>
    <submittedName>
        <fullName evidence="6">Metallo-beta-lactamase superfamily protein</fullName>
    </submittedName>
</protein>
<dbReference type="Gene3D" id="3.60.15.10">
    <property type="entry name" value="Ribonuclease Z/Hydroxyacylglutathione hydrolase-like"/>
    <property type="match status" value="1"/>
</dbReference>
<feature type="domain" description="Metallo-beta-lactamase" evidence="5">
    <location>
        <begin position="47"/>
        <end position="205"/>
    </location>
</feature>
<dbReference type="AlphaFoldDB" id="A0A8H6SJ67"/>
<sequence length="363" mass="39082">MTTLNIPSSTSTVSVKIYDVVSDPSKVIAGAASFFAPVLPGTENLTCPVFAFLIENKTTGKRIMFDLGPRKDLENSVPWFAAVVKAGQAAMPVDKDITEQLVQDGIPLESISAVVWSHAHCDHTGDMSLFPSSVDLVVSSQMKLETYETSEWSHLLPSDLSGHKIVPIDLSEAKVEIGGFKAHDYFGDGSFYLLDVPGHQAGHLCALARVAPTSFILLGADACHHVGVLRPTAHLHKHFPCPGALISATRASVSHAHFPASSSESGSDSAFDLTARTKPLLTVARNGYFEDVPAAEASVGKLSELFDASSDVLVVLAHDESMPSVMGKLPQTLDDWKERDLKRKSVWSFLDEKNPAFRFGAKA</sequence>
<dbReference type="EMBL" id="JACAZE010000013">
    <property type="protein sequence ID" value="KAF7300628.1"/>
    <property type="molecule type" value="Genomic_DNA"/>
</dbReference>
<evidence type="ECO:0000259" key="5">
    <source>
        <dbReference type="Pfam" id="PF00753"/>
    </source>
</evidence>
<evidence type="ECO:0000256" key="1">
    <source>
        <dbReference type="ARBA" id="ARBA00007749"/>
    </source>
</evidence>
<dbReference type="Pfam" id="PF00753">
    <property type="entry name" value="Lactamase_B"/>
    <property type="match status" value="1"/>
</dbReference>
<keyword evidence="4" id="KW-0862">Zinc</keyword>
<evidence type="ECO:0000313" key="7">
    <source>
        <dbReference type="Proteomes" id="UP000613580"/>
    </source>
</evidence>
<evidence type="ECO:0000313" key="6">
    <source>
        <dbReference type="EMBL" id="KAF7300628.1"/>
    </source>
</evidence>
<accession>A0A8H6SJ67</accession>
<organism evidence="6 7">
    <name type="scientific">Mycena chlorophos</name>
    <name type="common">Agaric fungus</name>
    <name type="synonym">Agaricus chlorophos</name>
    <dbReference type="NCBI Taxonomy" id="658473"/>
    <lineage>
        <taxon>Eukaryota</taxon>
        <taxon>Fungi</taxon>
        <taxon>Dikarya</taxon>
        <taxon>Basidiomycota</taxon>
        <taxon>Agaricomycotina</taxon>
        <taxon>Agaricomycetes</taxon>
        <taxon>Agaricomycetidae</taxon>
        <taxon>Agaricales</taxon>
        <taxon>Marasmiineae</taxon>
        <taxon>Mycenaceae</taxon>
        <taxon>Mycena</taxon>
    </lineage>
</organism>
<comment type="caution">
    <text evidence="6">The sequence shown here is derived from an EMBL/GenBank/DDBJ whole genome shotgun (WGS) entry which is preliminary data.</text>
</comment>
<dbReference type="PANTHER" id="PTHR42978">
    <property type="entry name" value="QUORUM-QUENCHING LACTONASE YTNP-RELATED-RELATED"/>
    <property type="match status" value="1"/>
</dbReference>
<evidence type="ECO:0000256" key="4">
    <source>
        <dbReference type="ARBA" id="ARBA00022833"/>
    </source>
</evidence>
<name>A0A8H6SJ67_MYCCL</name>
<dbReference type="GO" id="GO:0016787">
    <property type="term" value="F:hydrolase activity"/>
    <property type="evidence" value="ECO:0007669"/>
    <property type="project" value="UniProtKB-KW"/>
</dbReference>
<keyword evidence="3" id="KW-0378">Hydrolase</keyword>
<dbReference type="OrthoDB" id="10250730at2759"/>
<evidence type="ECO:0000256" key="2">
    <source>
        <dbReference type="ARBA" id="ARBA00022723"/>
    </source>
</evidence>
<proteinExistence type="inferred from homology"/>
<dbReference type="Proteomes" id="UP000613580">
    <property type="component" value="Unassembled WGS sequence"/>
</dbReference>